<proteinExistence type="inferred from homology"/>
<dbReference type="SUPFAM" id="SSF81606">
    <property type="entry name" value="PP2C-like"/>
    <property type="match status" value="1"/>
</dbReference>
<dbReference type="GO" id="GO:0046872">
    <property type="term" value="F:metal ion binding"/>
    <property type="evidence" value="ECO:0007669"/>
    <property type="project" value="UniProtKB-KW"/>
</dbReference>
<feature type="region of interest" description="Disordered" evidence="9">
    <location>
        <begin position="347"/>
        <end position="374"/>
    </location>
</feature>
<keyword evidence="8" id="KW-0464">Manganese</keyword>
<dbReference type="OrthoDB" id="6486205at2759"/>
<evidence type="ECO:0000256" key="2">
    <source>
        <dbReference type="ARBA" id="ARBA00006702"/>
    </source>
</evidence>
<evidence type="ECO:0000256" key="7">
    <source>
        <dbReference type="ARBA" id="ARBA00022912"/>
    </source>
</evidence>
<keyword evidence="7" id="KW-0904">Protein phosphatase</keyword>
<reference evidence="11" key="2">
    <citation type="journal article" date="2021" name="World Allergy Organ. J.">
        <title>Chromosome-level assembly of Dermatophagoides farinae genome and transcriptome reveals two novel allergens Der f 37 and Der f 39.</title>
        <authorList>
            <person name="Chen J."/>
            <person name="Cai Z."/>
            <person name="Fan D."/>
            <person name="Hu J."/>
            <person name="Hou Y."/>
            <person name="He Y."/>
            <person name="Zhang Z."/>
            <person name="Zhao Z."/>
            <person name="Gao P."/>
            <person name="Hu W."/>
            <person name="Sun J."/>
            <person name="Li J."/>
            <person name="Ji K."/>
        </authorList>
    </citation>
    <scope>NUCLEOTIDE SEQUENCE</scope>
    <source>
        <strain evidence="11">JKM2019</strain>
    </source>
</reference>
<evidence type="ECO:0000259" key="10">
    <source>
        <dbReference type="PROSITE" id="PS51746"/>
    </source>
</evidence>
<evidence type="ECO:0000256" key="5">
    <source>
        <dbReference type="ARBA" id="ARBA00022801"/>
    </source>
</evidence>
<dbReference type="PROSITE" id="PS51746">
    <property type="entry name" value="PPM_2"/>
    <property type="match status" value="1"/>
</dbReference>
<comment type="caution">
    <text evidence="11">The sequence shown here is derived from an EMBL/GenBank/DDBJ whole genome shotgun (WGS) entry which is preliminary data.</text>
</comment>
<dbReference type="InterPro" id="IPR001932">
    <property type="entry name" value="PPM-type_phosphatase-like_dom"/>
</dbReference>
<comment type="similarity">
    <text evidence="2">Belongs to the PP2C family.</text>
</comment>
<protein>
    <recommendedName>
        <fullName evidence="3">protein-serine/threonine phosphatase</fullName>
        <ecNumber evidence="3">3.1.3.16</ecNumber>
    </recommendedName>
</protein>
<evidence type="ECO:0000313" key="11">
    <source>
        <dbReference type="EMBL" id="KAH7641363.1"/>
    </source>
</evidence>
<accession>A0A9D4SH17</accession>
<dbReference type="EC" id="3.1.3.16" evidence="3"/>
<dbReference type="EMBL" id="SDOV01000004">
    <property type="protein sequence ID" value="KAH7641363.1"/>
    <property type="molecule type" value="Genomic_DNA"/>
</dbReference>
<evidence type="ECO:0000256" key="6">
    <source>
        <dbReference type="ARBA" id="ARBA00022842"/>
    </source>
</evidence>
<gene>
    <name evidence="11" type="ORF">HUG17_4407</name>
</gene>
<dbReference type="SMART" id="SM00332">
    <property type="entry name" value="PP2Cc"/>
    <property type="match status" value="1"/>
</dbReference>
<keyword evidence="5" id="KW-0378">Hydrolase</keyword>
<dbReference type="GO" id="GO:0004722">
    <property type="term" value="F:protein serine/threonine phosphatase activity"/>
    <property type="evidence" value="ECO:0007669"/>
    <property type="project" value="UniProtKB-EC"/>
</dbReference>
<evidence type="ECO:0000256" key="3">
    <source>
        <dbReference type="ARBA" id="ARBA00013081"/>
    </source>
</evidence>
<evidence type="ECO:0000256" key="4">
    <source>
        <dbReference type="ARBA" id="ARBA00022723"/>
    </source>
</evidence>
<comment type="cofactor">
    <cofactor evidence="1">
        <name>Mn(2+)</name>
        <dbReference type="ChEBI" id="CHEBI:29035"/>
    </cofactor>
</comment>
<dbReference type="CDD" id="cd00143">
    <property type="entry name" value="PP2Cc"/>
    <property type="match status" value="1"/>
</dbReference>
<evidence type="ECO:0000256" key="9">
    <source>
        <dbReference type="SAM" id="MobiDB-lite"/>
    </source>
</evidence>
<dbReference type="Pfam" id="PF00481">
    <property type="entry name" value="PP2C"/>
    <property type="match status" value="1"/>
</dbReference>
<sequence>MASVYLRQAIRSMHTSVGSGPNFEFAATSCQGWRNTMEDVHVIIPYLDGDNTTTQPHQQQQQQQQSSLFAVFDGHNGVEVSTYAAKYLPEYIRRNRKYQNGHIVDGLKEAFILLDNSMLLRESVNELREIRRMMHPNIPEYTPGFTSGSTAVVCLLKNNTFYCANIGDSRCVLSRNGRPVPLSVDTKPDDPQEMTRIEHAGGTVMRGRINMQINVSRAFGDHMYKCNPDLQLTEQMIIALPDVIVEPYNEKTDQFMVLMCDGIWNSMTNDEIIQYIGRRIRTDRLSQITEDIIRKILPEEMPERGIQGKDNMTIVIIKFINQATTATNPMMMIGQSTTITTNVPVQQQNPTTMSQKHSKTNSDRKLKAKFQPQQ</sequence>
<name>A0A9D4SH17_DERFA</name>
<keyword evidence="6" id="KW-0460">Magnesium</keyword>
<dbReference type="AlphaFoldDB" id="A0A9D4SH17"/>
<dbReference type="PANTHER" id="PTHR13832:SF803">
    <property type="entry name" value="PROTEIN PHOSPHATASE 1G"/>
    <property type="match status" value="1"/>
</dbReference>
<dbReference type="PANTHER" id="PTHR13832">
    <property type="entry name" value="PROTEIN PHOSPHATASE 2C"/>
    <property type="match status" value="1"/>
</dbReference>
<dbReference type="InterPro" id="IPR015655">
    <property type="entry name" value="PP2C"/>
</dbReference>
<dbReference type="Proteomes" id="UP000828236">
    <property type="component" value="Unassembled WGS sequence"/>
</dbReference>
<evidence type="ECO:0000256" key="1">
    <source>
        <dbReference type="ARBA" id="ARBA00001936"/>
    </source>
</evidence>
<evidence type="ECO:0000256" key="8">
    <source>
        <dbReference type="ARBA" id="ARBA00023211"/>
    </source>
</evidence>
<dbReference type="Gene3D" id="3.60.40.10">
    <property type="entry name" value="PPM-type phosphatase domain"/>
    <property type="match status" value="1"/>
</dbReference>
<reference evidence="11" key="1">
    <citation type="submission" date="2020-06" db="EMBL/GenBank/DDBJ databases">
        <authorList>
            <person name="Ji K."/>
            <person name="Li J."/>
        </authorList>
    </citation>
    <scope>NUCLEOTIDE SEQUENCE</scope>
    <source>
        <strain evidence="11">JKM2019</strain>
        <tissue evidence="11">Whole body</tissue>
    </source>
</reference>
<dbReference type="InterPro" id="IPR036457">
    <property type="entry name" value="PPM-type-like_dom_sf"/>
</dbReference>
<keyword evidence="4" id="KW-0479">Metal-binding</keyword>
<feature type="domain" description="PPM-type phosphatase" evidence="10">
    <location>
        <begin position="24"/>
        <end position="319"/>
    </location>
</feature>
<organism evidence="11">
    <name type="scientific">Dermatophagoides farinae</name>
    <name type="common">American house dust mite</name>
    <dbReference type="NCBI Taxonomy" id="6954"/>
    <lineage>
        <taxon>Eukaryota</taxon>
        <taxon>Metazoa</taxon>
        <taxon>Ecdysozoa</taxon>
        <taxon>Arthropoda</taxon>
        <taxon>Chelicerata</taxon>
        <taxon>Arachnida</taxon>
        <taxon>Acari</taxon>
        <taxon>Acariformes</taxon>
        <taxon>Sarcoptiformes</taxon>
        <taxon>Astigmata</taxon>
        <taxon>Psoroptidia</taxon>
        <taxon>Analgoidea</taxon>
        <taxon>Pyroglyphidae</taxon>
        <taxon>Dermatophagoidinae</taxon>
        <taxon>Dermatophagoides</taxon>
    </lineage>
</organism>